<name>A0A0C1JJ24_9BACT</name>
<dbReference type="CDD" id="cd05357">
    <property type="entry name" value="PR_SDR_c"/>
    <property type="match status" value="1"/>
</dbReference>
<dbReference type="Proteomes" id="UP000031465">
    <property type="component" value="Unassembled WGS sequence"/>
</dbReference>
<dbReference type="Pfam" id="PF00106">
    <property type="entry name" value="adh_short"/>
    <property type="match status" value="1"/>
</dbReference>
<comment type="similarity">
    <text evidence="1">Belongs to the short-chain dehydrogenases/reductases (SDR) family.</text>
</comment>
<dbReference type="EMBL" id="JSAN01000092">
    <property type="protein sequence ID" value="KIC71375.1"/>
    <property type="molecule type" value="Genomic_DNA"/>
</dbReference>
<dbReference type="PANTHER" id="PTHR43639">
    <property type="entry name" value="OXIDOREDUCTASE, SHORT-CHAIN DEHYDROGENASE/REDUCTASE FAMILY (AFU_ORTHOLOGUE AFUA_5G02870)"/>
    <property type="match status" value="1"/>
</dbReference>
<dbReference type="PANTHER" id="PTHR43639:SF1">
    <property type="entry name" value="SHORT-CHAIN DEHYDROGENASE_REDUCTASE FAMILY PROTEIN"/>
    <property type="match status" value="1"/>
</dbReference>
<dbReference type="Gene3D" id="3.40.50.720">
    <property type="entry name" value="NAD(P)-binding Rossmann-like Domain"/>
    <property type="match status" value="1"/>
</dbReference>
<dbReference type="InterPro" id="IPR036291">
    <property type="entry name" value="NAD(P)-bd_dom_sf"/>
</dbReference>
<keyword evidence="2 3" id="KW-0560">Oxidoreductase</keyword>
<gene>
    <name evidence="3" type="primary">fabG_2</name>
    <name evidence="3" type="ORF">DB44_DT00100</name>
</gene>
<sequence length="237" mass="26330">MLMAWTLVTGGAKRLGAHLCYALAEQGYSVVVHYNKSEQEAKDVVKKCQEMGVEAAAIQGDFSSNEAILDFTKRYLLKFKETTNLINNVGNYFVRSGLQTPLSDWMALFQINLHAPFILIQKLIPSLLESKGQIINLGVSGLYENPAGIYSTAYRMTKSCLWMLTKSLSVELASKGVRVNMVSPGQTDLSVDLQHQKHKLPMNRPCECREISRVITFLLHPDSVYITGQNIEIAGGS</sequence>
<evidence type="ECO:0000256" key="1">
    <source>
        <dbReference type="ARBA" id="ARBA00006484"/>
    </source>
</evidence>
<dbReference type="InterPro" id="IPR002347">
    <property type="entry name" value="SDR_fam"/>
</dbReference>
<dbReference type="GO" id="GO:0004316">
    <property type="term" value="F:3-oxoacyl-[acyl-carrier-protein] reductase (NADPH) activity"/>
    <property type="evidence" value="ECO:0007669"/>
    <property type="project" value="UniProtKB-EC"/>
</dbReference>
<protein>
    <submittedName>
        <fullName evidence="3">3-oxoacyl-[acyl-carrier-protein] reductase FabG</fullName>
        <ecNumber evidence="3">1.1.1.100</ecNumber>
    </submittedName>
</protein>
<evidence type="ECO:0000313" key="4">
    <source>
        <dbReference type="Proteomes" id="UP000031465"/>
    </source>
</evidence>
<accession>A0A0C1JJ24</accession>
<proteinExistence type="inferred from homology"/>
<dbReference type="AlphaFoldDB" id="A0A0C1JJ24"/>
<dbReference type="SUPFAM" id="SSF51735">
    <property type="entry name" value="NAD(P)-binding Rossmann-fold domains"/>
    <property type="match status" value="1"/>
</dbReference>
<dbReference type="PRINTS" id="PR00081">
    <property type="entry name" value="GDHRDH"/>
</dbReference>
<evidence type="ECO:0000313" key="3">
    <source>
        <dbReference type="EMBL" id="KIC71375.1"/>
    </source>
</evidence>
<reference evidence="3 4" key="1">
    <citation type="journal article" date="2014" name="Mol. Biol. Evol.">
        <title>Massive expansion of Ubiquitination-related gene families within the Chlamydiae.</title>
        <authorList>
            <person name="Domman D."/>
            <person name="Collingro A."/>
            <person name="Lagkouvardos I."/>
            <person name="Gehre L."/>
            <person name="Weinmaier T."/>
            <person name="Rattei T."/>
            <person name="Subtil A."/>
            <person name="Horn M."/>
        </authorList>
    </citation>
    <scope>NUCLEOTIDE SEQUENCE [LARGE SCALE GENOMIC DNA]</scope>
    <source>
        <strain evidence="3 4">EI2</strain>
    </source>
</reference>
<evidence type="ECO:0000256" key="2">
    <source>
        <dbReference type="ARBA" id="ARBA00023002"/>
    </source>
</evidence>
<dbReference type="EC" id="1.1.1.100" evidence="3"/>
<comment type="caution">
    <text evidence="3">The sequence shown here is derived from an EMBL/GenBank/DDBJ whole genome shotgun (WGS) entry which is preliminary data.</text>
</comment>
<organism evidence="3 4">
    <name type="scientific">Candidatus Protochlamydia amoebophila</name>
    <dbReference type="NCBI Taxonomy" id="362787"/>
    <lineage>
        <taxon>Bacteria</taxon>
        <taxon>Pseudomonadati</taxon>
        <taxon>Chlamydiota</taxon>
        <taxon>Chlamydiia</taxon>
        <taxon>Parachlamydiales</taxon>
        <taxon>Parachlamydiaceae</taxon>
        <taxon>Candidatus Protochlamydia</taxon>
    </lineage>
</organism>
<dbReference type="PATRIC" id="fig|362787.3.peg.1447"/>